<protein>
    <submittedName>
        <fullName evidence="1">Uncharacterized protein</fullName>
    </submittedName>
</protein>
<dbReference type="AlphaFoldDB" id="B6HFG9"/>
<organism evidence="1 2">
    <name type="scientific">Penicillium rubens (strain ATCC 28089 / DSM 1075 / NRRL 1951 / Wisconsin 54-1255)</name>
    <name type="common">Penicillium chrysogenum</name>
    <dbReference type="NCBI Taxonomy" id="500485"/>
    <lineage>
        <taxon>Eukaryota</taxon>
        <taxon>Fungi</taxon>
        <taxon>Dikarya</taxon>
        <taxon>Ascomycota</taxon>
        <taxon>Pezizomycotina</taxon>
        <taxon>Eurotiomycetes</taxon>
        <taxon>Eurotiomycetidae</taxon>
        <taxon>Eurotiales</taxon>
        <taxon>Aspergillaceae</taxon>
        <taxon>Penicillium</taxon>
        <taxon>Penicillium chrysogenum species complex</taxon>
    </lineage>
</organism>
<evidence type="ECO:0000313" key="1">
    <source>
        <dbReference type="EMBL" id="CAP85916.1"/>
    </source>
</evidence>
<dbReference type="HOGENOM" id="CLU_1563385_0_0_1"/>
<dbReference type="EMBL" id="AM920435">
    <property type="protein sequence ID" value="CAP85916.1"/>
    <property type="molecule type" value="Genomic_DNA"/>
</dbReference>
<keyword evidence="2" id="KW-1185">Reference proteome</keyword>
<dbReference type="VEuPathDB" id="FungiDB:PCH_Pc20g05870"/>
<gene>
    <name evidence="1" type="ORF">Pc20g05870</name>
    <name evidence="1" type="ORF">PCH_Pc20g05870</name>
</gene>
<evidence type="ECO:0000313" key="2">
    <source>
        <dbReference type="Proteomes" id="UP000000724"/>
    </source>
</evidence>
<accession>B6HFG9</accession>
<name>B6HFG9_PENRW</name>
<sequence length="171" mass="19349">MNIDYPTLEGFKTGKGREHNIRTEQCGKRYWDRVEKKTHPHVYTTVGNCVSHGQCNVKSRWIMLGMLSLFRVEMIRSAEWACGPQNYVAGCGTFAGLGVLHRRDRPMDGALVPILLDICKAIVRTLVIKTLNVDSSLRYSVQWDATATLETMVKSEEELEAQKASELAEKF</sequence>
<reference evidence="1 2" key="1">
    <citation type="journal article" date="2008" name="Nat. Biotechnol.">
        <title>Genome sequencing and analysis of the filamentous fungus Penicillium chrysogenum.</title>
        <authorList>
            <person name="van den Berg M.A."/>
            <person name="Albang R."/>
            <person name="Albermann K."/>
            <person name="Badger J.H."/>
            <person name="Daran J.-M."/>
            <person name="Driessen A.J.M."/>
            <person name="Garcia-Estrada C."/>
            <person name="Fedorova N.D."/>
            <person name="Harris D.M."/>
            <person name="Heijne W.H.M."/>
            <person name="Joardar V.S."/>
            <person name="Kiel J.A.K.W."/>
            <person name="Kovalchuk A."/>
            <person name="Martin J.F."/>
            <person name="Nierman W.C."/>
            <person name="Nijland J.G."/>
            <person name="Pronk J.T."/>
            <person name="Roubos J.A."/>
            <person name="van der Klei I.J."/>
            <person name="van Peij N.N.M.E."/>
            <person name="Veenhuis M."/>
            <person name="von Doehren H."/>
            <person name="Wagner C."/>
            <person name="Wortman J.R."/>
            <person name="Bovenberg R.A.L."/>
        </authorList>
    </citation>
    <scope>NUCLEOTIDE SEQUENCE [LARGE SCALE GENOMIC DNA]</scope>
    <source>
        <strain evidence="2">ATCC 28089 / DSM 1075 / NRRL 1951 / Wisconsin 54-1255</strain>
    </source>
</reference>
<dbReference type="Proteomes" id="UP000000724">
    <property type="component" value="Contig Pc00c20"/>
</dbReference>
<proteinExistence type="predicted"/>